<protein>
    <submittedName>
        <fullName evidence="2">Uncharacterized protein</fullName>
    </submittedName>
</protein>
<reference evidence="2 3" key="1">
    <citation type="submission" date="2020-02" db="EMBL/GenBank/DDBJ databases">
        <authorList>
            <person name="Ferguson B K."/>
        </authorList>
    </citation>
    <scope>NUCLEOTIDE SEQUENCE [LARGE SCALE GENOMIC DNA]</scope>
</reference>
<proteinExistence type="predicted"/>
<name>A0A6H5H411_9HEMI</name>
<gene>
    <name evidence="2" type="ORF">NTEN_LOCUS16353</name>
</gene>
<sequence length="193" mass="21818">MVEVFRFLDQSNQSRTKVTYLYVSKFGVLQDTDTKAVFVVEQPTLTNLALLKLDFPYSATKPLHGGERGSFSHRGSRFTHKATRRTPPKRCSIAKIGVIYLGAKVVLFEYFEPSNPLNTQSEENQQGAHALLSRLLQHQQLSLHNYIRLVTVDTDVLSERTRQIDTDLGHGVISLSISIENRIPGDSKRSVYI</sequence>
<dbReference type="EMBL" id="CADCXU010024127">
    <property type="protein sequence ID" value="CAB0011398.1"/>
    <property type="molecule type" value="Genomic_DNA"/>
</dbReference>
<feature type="region of interest" description="Disordered" evidence="1">
    <location>
        <begin position="66"/>
        <end position="86"/>
    </location>
</feature>
<feature type="compositionally biased region" description="Basic residues" evidence="1">
    <location>
        <begin position="74"/>
        <end position="86"/>
    </location>
</feature>
<evidence type="ECO:0000256" key="1">
    <source>
        <dbReference type="SAM" id="MobiDB-lite"/>
    </source>
</evidence>
<evidence type="ECO:0000313" key="2">
    <source>
        <dbReference type="EMBL" id="CAB0011398.1"/>
    </source>
</evidence>
<organism evidence="2 3">
    <name type="scientific">Nesidiocoris tenuis</name>
    <dbReference type="NCBI Taxonomy" id="355587"/>
    <lineage>
        <taxon>Eukaryota</taxon>
        <taxon>Metazoa</taxon>
        <taxon>Ecdysozoa</taxon>
        <taxon>Arthropoda</taxon>
        <taxon>Hexapoda</taxon>
        <taxon>Insecta</taxon>
        <taxon>Pterygota</taxon>
        <taxon>Neoptera</taxon>
        <taxon>Paraneoptera</taxon>
        <taxon>Hemiptera</taxon>
        <taxon>Heteroptera</taxon>
        <taxon>Panheteroptera</taxon>
        <taxon>Cimicomorpha</taxon>
        <taxon>Miridae</taxon>
        <taxon>Dicyphina</taxon>
        <taxon>Nesidiocoris</taxon>
    </lineage>
</organism>
<accession>A0A6H5H411</accession>
<evidence type="ECO:0000313" key="3">
    <source>
        <dbReference type="Proteomes" id="UP000479000"/>
    </source>
</evidence>
<dbReference type="AlphaFoldDB" id="A0A6H5H411"/>
<keyword evidence="3" id="KW-1185">Reference proteome</keyword>
<dbReference type="Proteomes" id="UP000479000">
    <property type="component" value="Unassembled WGS sequence"/>
</dbReference>